<name>A0A347WH25_9PROT</name>
<sequence length="287" mass="31741">MSAGTIGIEGALTALDEARGTLSLRAWMERHRAEVLRHCDGRRIDWVALCRWFTEVGLVNARGLAPTVKCAKMIWYRVGKWMAARNEQASVRAEEAAQAAIKKAAELQALREKMAEADKGVAERQLEARRARATSVLFPDDPLPPQPTAPNTPARVSQSDAPVDQDAALQSRLGQVKPTVMMLKQAPRYGKDKEIPLPPPYVGPRPPGMPDNLPLEALMPLDASGLLPNGGFDLEQLPGLPRRSFFETKEAWYRNVFSMLDAIPRQNRSVPEKLLYTVCASVGRRAQ</sequence>
<keyword evidence="2" id="KW-0614">Plasmid</keyword>
<evidence type="ECO:0000313" key="2">
    <source>
        <dbReference type="EMBL" id="AXY24168.1"/>
    </source>
</evidence>
<dbReference type="Proteomes" id="UP000264120">
    <property type="component" value="Plasmid unnamed3"/>
</dbReference>
<dbReference type="AlphaFoldDB" id="A0A347WH25"/>
<reference evidence="2 3" key="1">
    <citation type="submission" date="2017-08" db="EMBL/GenBank/DDBJ databases">
        <title>Complete genome sequence of Gluconacetobacter saccharivorans CV1 isolated from Fermented Vinegar.</title>
        <authorList>
            <person name="Kim S.-Y."/>
        </authorList>
    </citation>
    <scope>NUCLEOTIDE SEQUENCE [LARGE SCALE GENOMIC DNA]</scope>
    <source>
        <strain evidence="2 3">CV1</strain>
        <plasmid evidence="2 3">unnamed3</plasmid>
    </source>
</reference>
<accession>A0A347WH25</accession>
<protein>
    <submittedName>
        <fullName evidence="2">Uncharacterized protein</fullName>
    </submittedName>
</protein>
<dbReference type="EMBL" id="CP023039">
    <property type="protein sequence ID" value="AXY24168.1"/>
    <property type="molecule type" value="Genomic_DNA"/>
</dbReference>
<feature type="compositionally biased region" description="Pro residues" evidence="1">
    <location>
        <begin position="141"/>
        <end position="150"/>
    </location>
</feature>
<evidence type="ECO:0000256" key="1">
    <source>
        <dbReference type="SAM" id="MobiDB-lite"/>
    </source>
</evidence>
<dbReference type="KEGG" id="ksc:CD178_03424"/>
<keyword evidence="3" id="KW-1185">Reference proteome</keyword>
<feature type="region of interest" description="Disordered" evidence="1">
    <location>
        <begin position="134"/>
        <end position="164"/>
    </location>
</feature>
<evidence type="ECO:0000313" key="3">
    <source>
        <dbReference type="Proteomes" id="UP000264120"/>
    </source>
</evidence>
<dbReference type="OrthoDB" id="7218392at2"/>
<proteinExistence type="predicted"/>
<organism evidence="2 3">
    <name type="scientific">Komagataeibacter saccharivorans</name>
    <dbReference type="NCBI Taxonomy" id="265959"/>
    <lineage>
        <taxon>Bacteria</taxon>
        <taxon>Pseudomonadati</taxon>
        <taxon>Pseudomonadota</taxon>
        <taxon>Alphaproteobacteria</taxon>
        <taxon>Acetobacterales</taxon>
        <taxon>Acetobacteraceae</taxon>
        <taxon>Komagataeibacter</taxon>
    </lineage>
</organism>
<gene>
    <name evidence="2" type="ORF">CD178_03424</name>
</gene>
<geneLocation type="plasmid" evidence="2 3">
    <name>unnamed3</name>
</geneLocation>
<dbReference type="RefSeq" id="WP_110548248.1">
    <property type="nucleotide sequence ID" value="NZ_CP023039.1"/>
</dbReference>